<evidence type="ECO:0000313" key="3">
    <source>
        <dbReference type="EMBL" id="OIP72832.1"/>
    </source>
</evidence>
<dbReference type="InterPro" id="IPR036868">
    <property type="entry name" value="TusA-like_sf"/>
</dbReference>
<dbReference type="InterPro" id="IPR001455">
    <property type="entry name" value="TusA-like"/>
</dbReference>
<feature type="domain" description="UPF0033" evidence="2">
    <location>
        <begin position="5"/>
        <end position="29"/>
    </location>
</feature>
<dbReference type="EMBL" id="MNYY01000040">
    <property type="protein sequence ID" value="OIP72832.1"/>
    <property type="molecule type" value="Genomic_DNA"/>
</dbReference>
<organism evidence="3 4">
    <name type="scientific">Candidatus Infernicultor aquiphilus</name>
    <dbReference type="NCBI Taxonomy" id="1805029"/>
    <lineage>
        <taxon>Bacteria</taxon>
        <taxon>Pseudomonadati</taxon>
        <taxon>Atribacterota</taxon>
        <taxon>Candidatus Phoenicimicrobiia</taxon>
        <taxon>Candidatus Pheonicimicrobiales</taxon>
        <taxon>Candidatus Phoenicimicrobiaceae</taxon>
        <taxon>Candidatus Infernicultor</taxon>
    </lineage>
</organism>
<dbReference type="PROSITE" id="PS01148">
    <property type="entry name" value="UPF0033"/>
    <property type="match status" value="1"/>
</dbReference>
<sequence length="70" mass="7891">MNQSIDVRGLSCPLPVVAVRNKLLEMKKGILEVLVDTGTSKDNITRMATNTDWKVEIKEEGEEYLLTISR</sequence>
<dbReference type="PANTHER" id="PTHR33279:SF6">
    <property type="entry name" value="SULFUR CARRIER PROTEIN YEDF-RELATED"/>
    <property type="match status" value="1"/>
</dbReference>
<comment type="similarity">
    <text evidence="1">Belongs to the sulfur carrier protein TusA family.</text>
</comment>
<dbReference type="PANTHER" id="PTHR33279">
    <property type="entry name" value="SULFUR CARRIER PROTEIN YEDF-RELATED"/>
    <property type="match status" value="1"/>
</dbReference>
<dbReference type="Proteomes" id="UP000182763">
    <property type="component" value="Unassembled WGS sequence"/>
</dbReference>
<dbReference type="STRING" id="1805029.AUK42_01785"/>
<gene>
    <name evidence="3" type="ORF">AUK42_01785</name>
</gene>
<dbReference type="SUPFAM" id="SSF64307">
    <property type="entry name" value="SirA-like"/>
    <property type="match status" value="1"/>
</dbReference>
<comment type="caution">
    <text evidence="3">The sequence shown here is derived from an EMBL/GenBank/DDBJ whole genome shotgun (WGS) entry which is preliminary data.</text>
</comment>
<dbReference type="AlphaFoldDB" id="A0A1J5H112"/>
<evidence type="ECO:0000256" key="1">
    <source>
        <dbReference type="ARBA" id="ARBA00008984"/>
    </source>
</evidence>
<evidence type="ECO:0000259" key="2">
    <source>
        <dbReference type="PROSITE" id="PS01148"/>
    </source>
</evidence>
<reference evidence="3 4" key="1">
    <citation type="journal article" date="2016" name="Environ. Microbiol.">
        <title>Genomic resolution of a cold subsurface aquifer community provides metabolic insights for novel microbes adapted to high CO concentrations.</title>
        <authorList>
            <person name="Probst A.J."/>
            <person name="Castelle C.J."/>
            <person name="Singh A."/>
            <person name="Brown C.T."/>
            <person name="Anantharaman K."/>
            <person name="Sharon I."/>
            <person name="Hug L.A."/>
            <person name="Burstein D."/>
            <person name="Emerson J.B."/>
            <person name="Thomas B.C."/>
            <person name="Banfield J.F."/>
        </authorList>
    </citation>
    <scope>NUCLEOTIDE SEQUENCE [LARGE SCALE GENOMIC DNA]</scope>
    <source>
        <strain evidence="3">CG2_30_33_13</strain>
    </source>
</reference>
<protein>
    <recommendedName>
        <fullName evidence="2">UPF0033 domain-containing protein</fullName>
    </recommendedName>
</protein>
<evidence type="ECO:0000313" key="4">
    <source>
        <dbReference type="Proteomes" id="UP000182763"/>
    </source>
</evidence>
<proteinExistence type="inferred from homology"/>
<accession>A0A1J5H112</accession>
<name>A0A1J5H112_9BACT</name>
<dbReference type="Gene3D" id="3.30.110.40">
    <property type="entry name" value="TusA-like domain"/>
    <property type="match status" value="1"/>
</dbReference>
<dbReference type="Pfam" id="PF01206">
    <property type="entry name" value="TusA"/>
    <property type="match status" value="1"/>
</dbReference>